<evidence type="ECO:0000256" key="2">
    <source>
        <dbReference type="ARBA" id="ARBA00022643"/>
    </source>
</evidence>
<dbReference type="PROSITE" id="PS50902">
    <property type="entry name" value="FLAVODOXIN_LIKE"/>
    <property type="match status" value="1"/>
</dbReference>
<reference evidence="6" key="2">
    <citation type="submission" date="2020-01" db="EMBL/GenBank/DDBJ databases">
        <authorList>
            <person name="Wu C."/>
            <person name="Zhao Z."/>
        </authorList>
    </citation>
    <scope>NUCLEOTIDE SEQUENCE</scope>
    <source>
        <strain evidence="5">HN948</strain>
        <strain evidence="6">HN978</strain>
    </source>
</reference>
<dbReference type="InterPro" id="IPR029039">
    <property type="entry name" value="Flavoprotein-like_sf"/>
</dbReference>
<dbReference type="PANTHER" id="PTHR39201">
    <property type="entry name" value="EXPORTED PROTEIN-RELATED"/>
    <property type="match status" value="1"/>
</dbReference>
<reference evidence="4" key="1">
    <citation type="submission" date="2020-01" db="EMBL/GenBank/DDBJ databases">
        <authorList>
            <person name="Wu C."/>
        </authorList>
    </citation>
    <scope>NUCLEOTIDE SEQUENCE</scope>
    <source>
        <strain evidence="4">HN342</strain>
    </source>
</reference>
<keyword evidence="1" id="KW-0285">Flavoprotein</keyword>
<evidence type="ECO:0000313" key="4">
    <source>
        <dbReference type="EMBL" id="QIU79515.1"/>
    </source>
</evidence>
<accession>A0A6H0JIH2</accession>
<dbReference type="EMBL" id="MN939714">
    <property type="protein sequence ID" value="QIU79515.1"/>
    <property type="molecule type" value="Genomic_DNA"/>
</dbReference>
<protein>
    <submittedName>
        <fullName evidence="6">Flavodoxin family protein</fullName>
    </submittedName>
</protein>
<keyword evidence="2" id="KW-0288">FMN</keyword>
<evidence type="ECO:0000259" key="3">
    <source>
        <dbReference type="PROSITE" id="PS50902"/>
    </source>
</evidence>
<dbReference type="Pfam" id="PF12682">
    <property type="entry name" value="Flavodoxin_4"/>
    <property type="match status" value="1"/>
</dbReference>
<dbReference type="InterPro" id="IPR008254">
    <property type="entry name" value="Flavodoxin/NO_synth"/>
</dbReference>
<evidence type="ECO:0000313" key="6">
    <source>
        <dbReference type="EMBL" id="QIU79570.1"/>
    </source>
</evidence>
<dbReference type="EMBL" id="MN939719">
    <property type="protein sequence ID" value="QIU79570.1"/>
    <property type="molecule type" value="Genomic_DNA"/>
</dbReference>
<organism evidence="6">
    <name type="scientific">Vibrio parahaemolyticus</name>
    <dbReference type="NCBI Taxonomy" id="670"/>
    <lineage>
        <taxon>Bacteria</taxon>
        <taxon>Pseudomonadati</taxon>
        <taxon>Pseudomonadota</taxon>
        <taxon>Gammaproteobacteria</taxon>
        <taxon>Vibrionales</taxon>
        <taxon>Vibrionaceae</taxon>
        <taxon>Vibrio</taxon>
    </lineage>
</organism>
<dbReference type="PANTHER" id="PTHR39201:SF1">
    <property type="entry name" value="FLAVODOXIN-LIKE DOMAIN-CONTAINING PROTEIN"/>
    <property type="match status" value="1"/>
</dbReference>
<proteinExistence type="predicted"/>
<sequence length="208" mass="23726">MFRWTLIVLFILFVFLIVVALVVTQIENSQYRKHKQKQEHLQHSLTGESKTAIVVFSRSGNTATLSEHIANKTNGHVYEIFAKSYELGIPGWISALKDARSNVAEIVPQHIDLSSYDTVYLGSPIWLYSPAPPIWQFVKDNDLTNKRVILFNSLNSKFEQHFIDDFAALVRAKGATSFEHQYVKRGRMGDQLSTDEMLAAFDHLTPNQ</sequence>
<dbReference type="EMBL" id="MN939718">
    <property type="protein sequence ID" value="QIU79559.1"/>
    <property type="molecule type" value="Genomic_DNA"/>
</dbReference>
<dbReference type="SUPFAM" id="SSF52218">
    <property type="entry name" value="Flavoproteins"/>
    <property type="match status" value="1"/>
</dbReference>
<feature type="domain" description="Flavodoxin-like" evidence="3">
    <location>
        <begin position="51"/>
        <end position="208"/>
    </location>
</feature>
<evidence type="ECO:0000256" key="1">
    <source>
        <dbReference type="ARBA" id="ARBA00022630"/>
    </source>
</evidence>
<dbReference type="GO" id="GO:0010181">
    <property type="term" value="F:FMN binding"/>
    <property type="evidence" value="ECO:0007669"/>
    <property type="project" value="InterPro"/>
</dbReference>
<name>A0A6H0JIH2_VIBPH</name>
<evidence type="ECO:0000313" key="5">
    <source>
        <dbReference type="EMBL" id="QIU79559.1"/>
    </source>
</evidence>
<dbReference type="AlphaFoldDB" id="A0A6H0JIH2"/>
<dbReference type="Gene3D" id="3.40.50.360">
    <property type="match status" value="1"/>
</dbReference>